<proteinExistence type="predicted"/>
<comment type="caution">
    <text evidence="1">The sequence shown here is derived from an EMBL/GenBank/DDBJ whole genome shotgun (WGS) entry which is preliminary data.</text>
</comment>
<protein>
    <submittedName>
        <fullName evidence="1">Uncharacterized protein</fullName>
    </submittedName>
</protein>
<reference evidence="1" key="1">
    <citation type="submission" date="2021-05" db="EMBL/GenBank/DDBJ databases">
        <authorList>
            <person name="Pan Q."/>
            <person name="Jouanno E."/>
            <person name="Zahm M."/>
            <person name="Klopp C."/>
            <person name="Cabau C."/>
            <person name="Louis A."/>
            <person name="Berthelot C."/>
            <person name="Parey E."/>
            <person name="Roest Crollius H."/>
            <person name="Montfort J."/>
            <person name="Robinson-Rechavi M."/>
            <person name="Bouchez O."/>
            <person name="Lampietro C."/>
            <person name="Lopez Roques C."/>
            <person name="Donnadieu C."/>
            <person name="Postlethwait J."/>
            <person name="Bobe J."/>
            <person name="Dillon D."/>
            <person name="Chandos A."/>
            <person name="von Hippel F."/>
            <person name="Guiguen Y."/>
        </authorList>
    </citation>
    <scope>NUCLEOTIDE SEQUENCE</scope>
    <source>
        <strain evidence="1">YG-Jan2019</strain>
    </source>
</reference>
<gene>
    <name evidence="1" type="ORF">DPEC_G00292790</name>
</gene>
<sequence length="156" mass="17268">MASVKNRSQTLQLKVMIKDEEEEVKIWEYDDEFQEEGPEVQPIELSVRSPSLQQNVIHKEAKVIGKSVGHNKEKSSNSSHREKVSPASVKQHQEGSRGKGPHHCPHSVFLDKGSKGPLVAHGGSTQHYLYVGLSPGQLKDVPLEKRAFGAREDLAG</sequence>
<evidence type="ECO:0000313" key="2">
    <source>
        <dbReference type="Proteomes" id="UP001157502"/>
    </source>
</evidence>
<evidence type="ECO:0000313" key="1">
    <source>
        <dbReference type="EMBL" id="KAJ7991010.1"/>
    </source>
</evidence>
<dbReference type="Proteomes" id="UP001157502">
    <property type="component" value="Chromosome 27"/>
</dbReference>
<name>A0ACC2FID6_DALPE</name>
<keyword evidence="2" id="KW-1185">Reference proteome</keyword>
<organism evidence="1 2">
    <name type="scientific">Dallia pectoralis</name>
    <name type="common">Alaska blackfish</name>
    <dbReference type="NCBI Taxonomy" id="75939"/>
    <lineage>
        <taxon>Eukaryota</taxon>
        <taxon>Metazoa</taxon>
        <taxon>Chordata</taxon>
        <taxon>Craniata</taxon>
        <taxon>Vertebrata</taxon>
        <taxon>Euteleostomi</taxon>
        <taxon>Actinopterygii</taxon>
        <taxon>Neopterygii</taxon>
        <taxon>Teleostei</taxon>
        <taxon>Protacanthopterygii</taxon>
        <taxon>Esociformes</taxon>
        <taxon>Umbridae</taxon>
        <taxon>Dallia</taxon>
    </lineage>
</organism>
<dbReference type="EMBL" id="CM055754">
    <property type="protein sequence ID" value="KAJ7991010.1"/>
    <property type="molecule type" value="Genomic_DNA"/>
</dbReference>
<accession>A0ACC2FID6</accession>